<dbReference type="GO" id="GO:0003743">
    <property type="term" value="F:translation initiation factor activity"/>
    <property type="evidence" value="ECO:0007669"/>
    <property type="project" value="UniProtKB-KW"/>
</dbReference>
<proteinExistence type="predicted"/>
<dbReference type="EMBL" id="WVUH01000120">
    <property type="protein sequence ID" value="MBO4207378.1"/>
    <property type="molecule type" value="Genomic_DNA"/>
</dbReference>
<accession>A0ABS3VSP0</accession>
<keyword evidence="3" id="KW-0648">Protein biosynthesis</keyword>
<keyword evidence="2" id="KW-0812">Transmembrane</keyword>
<name>A0ABS3VSP0_MICEH</name>
<reference evidence="3 4" key="1">
    <citation type="submission" date="2019-12" db="EMBL/GenBank/DDBJ databases">
        <title>Whole genome sequencing of endophytic Actinobacterium Micromonospora sp. MPMI6T.</title>
        <authorList>
            <person name="Evv R."/>
            <person name="Podile A.R."/>
        </authorList>
    </citation>
    <scope>NUCLEOTIDE SEQUENCE [LARGE SCALE GENOMIC DNA]</scope>
    <source>
        <strain evidence="3 4">MPMI6</strain>
    </source>
</reference>
<evidence type="ECO:0000313" key="4">
    <source>
        <dbReference type="Proteomes" id="UP000823521"/>
    </source>
</evidence>
<evidence type="ECO:0000256" key="2">
    <source>
        <dbReference type="SAM" id="Phobius"/>
    </source>
</evidence>
<organism evidence="3 4">
    <name type="scientific">Micromonospora echinofusca</name>
    <dbReference type="NCBI Taxonomy" id="47858"/>
    <lineage>
        <taxon>Bacteria</taxon>
        <taxon>Bacillati</taxon>
        <taxon>Actinomycetota</taxon>
        <taxon>Actinomycetes</taxon>
        <taxon>Micromonosporales</taxon>
        <taxon>Micromonosporaceae</taxon>
        <taxon>Micromonospora</taxon>
    </lineage>
</organism>
<dbReference type="Proteomes" id="UP000823521">
    <property type="component" value="Unassembled WGS sequence"/>
</dbReference>
<comment type="caution">
    <text evidence="3">The sequence shown here is derived from an EMBL/GenBank/DDBJ whole genome shotgun (WGS) entry which is preliminary data.</text>
</comment>
<keyword evidence="2" id="KW-1133">Transmembrane helix</keyword>
<keyword evidence="3" id="KW-0396">Initiation factor</keyword>
<feature type="transmembrane region" description="Helical" evidence="2">
    <location>
        <begin position="87"/>
        <end position="112"/>
    </location>
</feature>
<feature type="compositionally biased region" description="Pro residues" evidence="1">
    <location>
        <begin position="25"/>
        <end position="53"/>
    </location>
</feature>
<feature type="compositionally biased region" description="Low complexity" evidence="1">
    <location>
        <begin position="54"/>
        <end position="63"/>
    </location>
</feature>
<gene>
    <name evidence="3" type="ORF">GSF22_15365</name>
</gene>
<evidence type="ECO:0000313" key="3">
    <source>
        <dbReference type="EMBL" id="MBO4207378.1"/>
    </source>
</evidence>
<protein>
    <submittedName>
        <fullName evidence="3">Translation initiation factor 2</fullName>
    </submittedName>
</protein>
<feature type="region of interest" description="Disordered" evidence="1">
    <location>
        <begin position="1"/>
        <end position="81"/>
    </location>
</feature>
<evidence type="ECO:0000256" key="1">
    <source>
        <dbReference type="SAM" id="MobiDB-lite"/>
    </source>
</evidence>
<keyword evidence="4" id="KW-1185">Reference proteome</keyword>
<feature type="compositionally biased region" description="Low complexity" evidence="1">
    <location>
        <begin position="14"/>
        <end position="24"/>
    </location>
</feature>
<keyword evidence="2" id="KW-0472">Membrane</keyword>
<sequence length="113" mass="11546">MPGPDDSYWRRPAADAGDPGAGPSAPAPPPGPVPPAGQPAPGYPGPPTAPPPAADWRPPVHLRPAPPRRLPAQDPGRLDDAERSARTVTYGVGLIAGAVALVLICLLCSRLVF</sequence>